<dbReference type="Proteomes" id="UP001501627">
    <property type="component" value="Unassembled WGS sequence"/>
</dbReference>
<name>A0ABP7QFK8_9BURK</name>
<keyword evidence="2" id="KW-0732">Signal</keyword>
<dbReference type="PROSITE" id="PS51257">
    <property type="entry name" value="PROKAR_LIPOPROTEIN"/>
    <property type="match status" value="1"/>
</dbReference>
<protein>
    <recommendedName>
        <fullName evidence="5">Outer membrane beta-barrel protein</fullName>
    </recommendedName>
</protein>
<dbReference type="RefSeq" id="WP_344867650.1">
    <property type="nucleotide sequence ID" value="NZ_BAABBP010000001.1"/>
</dbReference>
<accession>A0ABP7QFK8</accession>
<evidence type="ECO:0008006" key="5">
    <source>
        <dbReference type="Google" id="ProtNLM"/>
    </source>
</evidence>
<dbReference type="EMBL" id="BAABBP010000001">
    <property type="protein sequence ID" value="GAA3981728.1"/>
    <property type="molecule type" value="Genomic_DNA"/>
</dbReference>
<proteinExistence type="predicted"/>
<comment type="caution">
    <text evidence="3">The sequence shown here is derived from an EMBL/GenBank/DDBJ whole genome shotgun (WGS) entry which is preliminary data.</text>
</comment>
<sequence>MARGSQLLALCVLAASCAALPAWAQSRYQQQVSVTMGVDHDTNPGLRAENARSASRLRLNPRYTLLRQGDVDTLSLSLGATIEKSSDEAVSRNRQDPNARVQWQHAWVNTVLGLNAGYARSSLREALLEDTGQLTSDGTRTVKNLGATLSHQLSPLYRTSGGLQAQWTRDTGTSGNPDSRQNSANAELSRSLDATSEVYVAGQWTSFEPDRVEWELIPGFILLGPSNRSIMRSMDVGYRNQIDEVWHWNVSAGMSKYTGPISDRAFKGQVQLGYSGQRWNVTGAWSRQPVTDSLRGTFSQSQQLRLNADYAWDELTRIGMNTYYTRTMSTQRNTTRGVGMSLSRELSPLWRATLQLSHRQVNRKNEGLAWSSNEASGSSAYVYLTYTHPDF</sequence>
<evidence type="ECO:0000256" key="2">
    <source>
        <dbReference type="SAM" id="SignalP"/>
    </source>
</evidence>
<gene>
    <name evidence="3" type="ORF">GCM10022279_01650</name>
</gene>
<feature type="region of interest" description="Disordered" evidence="1">
    <location>
        <begin position="166"/>
        <end position="189"/>
    </location>
</feature>
<evidence type="ECO:0000313" key="3">
    <source>
        <dbReference type="EMBL" id="GAA3981728.1"/>
    </source>
</evidence>
<evidence type="ECO:0000256" key="1">
    <source>
        <dbReference type="SAM" id="MobiDB-lite"/>
    </source>
</evidence>
<keyword evidence="4" id="KW-1185">Reference proteome</keyword>
<reference evidence="4" key="1">
    <citation type="journal article" date="2019" name="Int. J. Syst. Evol. Microbiol.">
        <title>The Global Catalogue of Microorganisms (GCM) 10K type strain sequencing project: providing services to taxonomists for standard genome sequencing and annotation.</title>
        <authorList>
            <consortium name="The Broad Institute Genomics Platform"/>
            <consortium name="The Broad Institute Genome Sequencing Center for Infectious Disease"/>
            <person name="Wu L."/>
            <person name="Ma J."/>
        </authorList>
    </citation>
    <scope>NUCLEOTIDE SEQUENCE [LARGE SCALE GENOMIC DNA]</scope>
    <source>
        <strain evidence="4">JCM 17561</strain>
    </source>
</reference>
<feature type="chain" id="PRO_5045785244" description="Outer membrane beta-barrel protein" evidence="2">
    <location>
        <begin position="25"/>
        <end position="391"/>
    </location>
</feature>
<feature type="signal peptide" evidence="2">
    <location>
        <begin position="1"/>
        <end position="24"/>
    </location>
</feature>
<organism evidence="3 4">
    <name type="scientific">Comamonas faecalis</name>
    <dbReference type="NCBI Taxonomy" id="1387849"/>
    <lineage>
        <taxon>Bacteria</taxon>
        <taxon>Pseudomonadati</taxon>
        <taxon>Pseudomonadota</taxon>
        <taxon>Betaproteobacteria</taxon>
        <taxon>Burkholderiales</taxon>
        <taxon>Comamonadaceae</taxon>
        <taxon>Comamonas</taxon>
    </lineage>
</organism>
<evidence type="ECO:0000313" key="4">
    <source>
        <dbReference type="Proteomes" id="UP001501627"/>
    </source>
</evidence>